<evidence type="ECO:0000313" key="2">
    <source>
        <dbReference type="EMBL" id="KAF2155247.1"/>
    </source>
</evidence>
<protein>
    <submittedName>
        <fullName evidence="2">Uncharacterized protein</fullName>
    </submittedName>
</protein>
<name>A0A9P4MJF2_9PEZI</name>
<sequence>MSAALSFDFCLFHTLWRGKTRCTREGEAGRHSMAMALSILLSFWTIASAATVQFLVSPKRRGSEGN</sequence>
<accession>A0A9P4MJF2</accession>
<comment type="caution">
    <text evidence="2">The sequence shown here is derived from an EMBL/GenBank/DDBJ whole genome shotgun (WGS) entry which is preliminary data.</text>
</comment>
<reference evidence="2" key="1">
    <citation type="journal article" date="2020" name="Stud. Mycol.">
        <title>101 Dothideomycetes genomes: a test case for predicting lifestyles and emergence of pathogens.</title>
        <authorList>
            <person name="Haridas S."/>
            <person name="Albert R."/>
            <person name="Binder M."/>
            <person name="Bloem J."/>
            <person name="Labutti K."/>
            <person name="Salamov A."/>
            <person name="Andreopoulos B."/>
            <person name="Baker S."/>
            <person name="Barry K."/>
            <person name="Bills G."/>
            <person name="Bluhm B."/>
            <person name="Cannon C."/>
            <person name="Castanera R."/>
            <person name="Culley D."/>
            <person name="Daum C."/>
            <person name="Ezra D."/>
            <person name="Gonzalez J."/>
            <person name="Henrissat B."/>
            <person name="Kuo A."/>
            <person name="Liang C."/>
            <person name="Lipzen A."/>
            <person name="Lutzoni F."/>
            <person name="Magnuson J."/>
            <person name="Mondo S."/>
            <person name="Nolan M."/>
            <person name="Ohm R."/>
            <person name="Pangilinan J."/>
            <person name="Park H.-J."/>
            <person name="Ramirez L."/>
            <person name="Alfaro M."/>
            <person name="Sun H."/>
            <person name="Tritt A."/>
            <person name="Yoshinaga Y."/>
            <person name="Zwiers L.-H."/>
            <person name="Turgeon B."/>
            <person name="Goodwin S."/>
            <person name="Spatafora J."/>
            <person name="Crous P."/>
            <person name="Grigoriev I."/>
        </authorList>
    </citation>
    <scope>NUCLEOTIDE SEQUENCE</scope>
    <source>
        <strain evidence="2">CBS 260.36</strain>
    </source>
</reference>
<feature type="transmembrane region" description="Helical" evidence="1">
    <location>
        <begin position="33"/>
        <end position="56"/>
    </location>
</feature>
<keyword evidence="1" id="KW-0812">Transmembrane</keyword>
<organism evidence="2 3">
    <name type="scientific">Myriangium duriaei CBS 260.36</name>
    <dbReference type="NCBI Taxonomy" id="1168546"/>
    <lineage>
        <taxon>Eukaryota</taxon>
        <taxon>Fungi</taxon>
        <taxon>Dikarya</taxon>
        <taxon>Ascomycota</taxon>
        <taxon>Pezizomycotina</taxon>
        <taxon>Dothideomycetes</taxon>
        <taxon>Dothideomycetidae</taxon>
        <taxon>Myriangiales</taxon>
        <taxon>Myriangiaceae</taxon>
        <taxon>Myriangium</taxon>
    </lineage>
</organism>
<evidence type="ECO:0000256" key="1">
    <source>
        <dbReference type="SAM" id="Phobius"/>
    </source>
</evidence>
<proteinExistence type="predicted"/>
<dbReference type="EMBL" id="ML996083">
    <property type="protein sequence ID" value="KAF2155247.1"/>
    <property type="molecule type" value="Genomic_DNA"/>
</dbReference>
<keyword evidence="1" id="KW-0472">Membrane</keyword>
<keyword evidence="3" id="KW-1185">Reference proteome</keyword>
<dbReference type="AlphaFoldDB" id="A0A9P4MJF2"/>
<keyword evidence="1" id="KW-1133">Transmembrane helix</keyword>
<gene>
    <name evidence="2" type="ORF">K461DRAFT_110543</name>
</gene>
<evidence type="ECO:0000313" key="3">
    <source>
        <dbReference type="Proteomes" id="UP000799439"/>
    </source>
</evidence>
<dbReference type="Proteomes" id="UP000799439">
    <property type="component" value="Unassembled WGS sequence"/>
</dbReference>